<evidence type="ECO:0000256" key="10">
    <source>
        <dbReference type="PIRNR" id="PIRNR017385"/>
    </source>
</evidence>
<dbReference type="GO" id="GO:0005886">
    <property type="term" value="C:plasma membrane"/>
    <property type="evidence" value="ECO:0007669"/>
    <property type="project" value="UniProtKB-SubCell"/>
</dbReference>
<dbReference type="PIRSF" id="PIRSF017385">
    <property type="entry name" value="CtaF"/>
    <property type="match status" value="1"/>
</dbReference>
<sequence length="134" mass="14881">MKILAWLFTLIGVFLIPVGVVYGFMTHFDEWAGFPAILATAAMCFFLGFFLFFTDKKHPDQPNDNLDGEIIDGAGDYGFYSPWSWWPLFIGLICAALVTGVAIGQWWVAIIAGVVAILGVVGWVYEYSRGDHAH</sequence>
<evidence type="ECO:0000256" key="3">
    <source>
        <dbReference type="ARBA" id="ARBA00006870"/>
    </source>
</evidence>
<dbReference type="GO" id="GO:0022900">
    <property type="term" value="P:electron transport chain"/>
    <property type="evidence" value="ECO:0007669"/>
    <property type="project" value="InterPro"/>
</dbReference>
<keyword evidence="4 10" id="KW-1003">Cell membrane</keyword>
<evidence type="ECO:0000256" key="5">
    <source>
        <dbReference type="ARBA" id="ARBA00022692"/>
    </source>
</evidence>
<comment type="caution">
    <text evidence="12">The sequence shown here is derived from an EMBL/GenBank/DDBJ whole genome shotgun (WGS) entry which is preliminary data.</text>
</comment>
<dbReference type="EMBL" id="BMDC01000001">
    <property type="protein sequence ID" value="GGH57545.1"/>
    <property type="molecule type" value="Genomic_DNA"/>
</dbReference>
<comment type="catalytic activity">
    <reaction evidence="9 10">
        <text>4 Fe(II)-[cytochrome c] + O2 + 8 H(+)(in) = 4 Fe(III)-[cytochrome c] + 2 H2O + 4 H(+)(out)</text>
        <dbReference type="Rhea" id="RHEA:11436"/>
        <dbReference type="Rhea" id="RHEA-COMP:10350"/>
        <dbReference type="Rhea" id="RHEA-COMP:14399"/>
        <dbReference type="ChEBI" id="CHEBI:15377"/>
        <dbReference type="ChEBI" id="CHEBI:15378"/>
        <dbReference type="ChEBI" id="CHEBI:15379"/>
        <dbReference type="ChEBI" id="CHEBI:29033"/>
        <dbReference type="ChEBI" id="CHEBI:29034"/>
        <dbReference type="EC" id="7.1.1.9"/>
    </reaction>
</comment>
<evidence type="ECO:0000256" key="6">
    <source>
        <dbReference type="ARBA" id="ARBA00022967"/>
    </source>
</evidence>
<keyword evidence="6 10" id="KW-1278">Translocase</keyword>
<evidence type="ECO:0000256" key="11">
    <source>
        <dbReference type="SAM" id="Phobius"/>
    </source>
</evidence>
<comment type="similarity">
    <text evidence="3 10">Belongs to the cytochrome c oxidase bacterial subunit CtaF family.</text>
</comment>
<evidence type="ECO:0000256" key="7">
    <source>
        <dbReference type="ARBA" id="ARBA00022989"/>
    </source>
</evidence>
<protein>
    <recommendedName>
        <fullName evidence="10">Cytochrome c oxidase polypeptide 4</fullName>
        <ecNumber evidence="10">7.1.1.9</ecNumber>
    </recommendedName>
    <alternativeName>
        <fullName evidence="10">Cytochrome aa3 subunit 4</fullName>
    </alternativeName>
    <alternativeName>
        <fullName evidence="10">Cytochrome c oxidase polypeptide IV</fullName>
    </alternativeName>
</protein>
<dbReference type="RefSeq" id="WP_188358555.1">
    <property type="nucleotide sequence ID" value="NZ_BMDC01000001.1"/>
</dbReference>
<gene>
    <name evidence="12" type="ORF">GCM10007359_02790</name>
</gene>
<keyword evidence="8 10" id="KW-0472">Membrane</keyword>
<evidence type="ECO:0000256" key="1">
    <source>
        <dbReference type="ARBA" id="ARBA00002536"/>
    </source>
</evidence>
<dbReference type="Pfam" id="PF12270">
    <property type="entry name" value="Cyt_c_ox_IV"/>
    <property type="match status" value="1"/>
</dbReference>
<evidence type="ECO:0000313" key="13">
    <source>
        <dbReference type="Proteomes" id="UP000600171"/>
    </source>
</evidence>
<organism evidence="12 13">
    <name type="scientific">Rothia aerolata</name>
    <dbReference type="NCBI Taxonomy" id="1812262"/>
    <lineage>
        <taxon>Bacteria</taxon>
        <taxon>Bacillati</taxon>
        <taxon>Actinomycetota</taxon>
        <taxon>Actinomycetes</taxon>
        <taxon>Micrococcales</taxon>
        <taxon>Micrococcaceae</taxon>
        <taxon>Rothia</taxon>
    </lineage>
</organism>
<dbReference type="EC" id="7.1.1.9" evidence="10"/>
<name>A0A917ILZ9_9MICC</name>
<comment type="function">
    <text evidence="1 10">Part of cytochrome c oxidase, its function is unknown.</text>
</comment>
<keyword evidence="13" id="KW-1185">Reference proteome</keyword>
<evidence type="ECO:0000256" key="8">
    <source>
        <dbReference type="ARBA" id="ARBA00023136"/>
    </source>
</evidence>
<feature type="transmembrane region" description="Helical" evidence="11">
    <location>
        <begin position="106"/>
        <end position="125"/>
    </location>
</feature>
<reference evidence="12 13" key="1">
    <citation type="journal article" date="2014" name="Int. J. Syst. Evol. Microbiol.">
        <title>Complete genome sequence of Corynebacterium casei LMG S-19264T (=DSM 44701T), isolated from a smear-ripened cheese.</title>
        <authorList>
            <consortium name="US DOE Joint Genome Institute (JGI-PGF)"/>
            <person name="Walter F."/>
            <person name="Albersmeier A."/>
            <person name="Kalinowski J."/>
            <person name="Ruckert C."/>
        </authorList>
    </citation>
    <scope>NUCLEOTIDE SEQUENCE [LARGE SCALE GENOMIC DNA]</scope>
    <source>
        <strain evidence="12 13">CCM 8669</strain>
    </source>
</reference>
<dbReference type="InterPro" id="IPR021050">
    <property type="entry name" value="Cyt_c_oxidase_su4_actinobac"/>
</dbReference>
<evidence type="ECO:0000256" key="9">
    <source>
        <dbReference type="ARBA" id="ARBA00047816"/>
    </source>
</evidence>
<comment type="subunit">
    <text evidence="10">Associates with subunits I, II and III to form cytochrome c oxidase.</text>
</comment>
<keyword evidence="7 11" id="KW-1133">Transmembrane helix</keyword>
<evidence type="ECO:0000256" key="2">
    <source>
        <dbReference type="ARBA" id="ARBA00004651"/>
    </source>
</evidence>
<comment type="subcellular location">
    <subcellularLocation>
        <location evidence="2">Cell membrane</location>
        <topology evidence="2">Multi-pass membrane protein</topology>
    </subcellularLocation>
</comment>
<proteinExistence type="inferred from homology"/>
<dbReference type="AlphaFoldDB" id="A0A917ILZ9"/>
<accession>A0A917ILZ9</accession>
<evidence type="ECO:0000256" key="4">
    <source>
        <dbReference type="ARBA" id="ARBA00022475"/>
    </source>
</evidence>
<feature type="transmembrane region" description="Helical" evidence="11">
    <location>
        <begin position="33"/>
        <end position="53"/>
    </location>
</feature>
<feature type="transmembrane region" description="Helical" evidence="11">
    <location>
        <begin position="83"/>
        <end position="100"/>
    </location>
</feature>
<keyword evidence="5 11" id="KW-0812">Transmembrane</keyword>
<dbReference type="Proteomes" id="UP000600171">
    <property type="component" value="Unassembled WGS sequence"/>
</dbReference>
<dbReference type="GO" id="GO:0004129">
    <property type="term" value="F:cytochrome-c oxidase activity"/>
    <property type="evidence" value="ECO:0007669"/>
    <property type="project" value="UniProtKB-EC"/>
</dbReference>
<evidence type="ECO:0000313" key="12">
    <source>
        <dbReference type="EMBL" id="GGH57545.1"/>
    </source>
</evidence>